<dbReference type="GO" id="GO:0003777">
    <property type="term" value="F:microtubule motor activity"/>
    <property type="evidence" value="ECO:0007669"/>
    <property type="project" value="InterPro"/>
</dbReference>
<feature type="region of interest" description="Disordered" evidence="12">
    <location>
        <begin position="677"/>
        <end position="701"/>
    </location>
</feature>
<evidence type="ECO:0000256" key="5">
    <source>
        <dbReference type="ARBA" id="ARBA00022840"/>
    </source>
</evidence>
<evidence type="ECO:0000313" key="14">
    <source>
        <dbReference type="EMBL" id="CAD1816971.1"/>
    </source>
</evidence>
<feature type="coiled-coil region" evidence="11">
    <location>
        <begin position="719"/>
        <end position="750"/>
    </location>
</feature>
<keyword evidence="7" id="KW-0206">Cytoskeleton</keyword>
<feature type="region of interest" description="Disordered" evidence="12">
    <location>
        <begin position="606"/>
        <end position="652"/>
    </location>
</feature>
<evidence type="ECO:0000256" key="10">
    <source>
        <dbReference type="RuleBase" id="RU000394"/>
    </source>
</evidence>
<evidence type="ECO:0000256" key="2">
    <source>
        <dbReference type="ARBA" id="ARBA00022490"/>
    </source>
</evidence>
<dbReference type="SMART" id="SM00129">
    <property type="entry name" value="KISc"/>
    <property type="match status" value="1"/>
</dbReference>
<dbReference type="InterPro" id="IPR027417">
    <property type="entry name" value="P-loop_NTPase"/>
</dbReference>
<evidence type="ECO:0000256" key="3">
    <source>
        <dbReference type="ARBA" id="ARBA00022701"/>
    </source>
</evidence>
<proteinExistence type="inferred from homology"/>
<reference evidence="14" key="1">
    <citation type="submission" date="2020-07" db="EMBL/GenBank/DDBJ databases">
        <authorList>
            <person name="Lin J."/>
        </authorList>
    </citation>
    <scope>NUCLEOTIDE SEQUENCE</scope>
</reference>
<keyword evidence="4 9" id="KW-0547">Nucleotide-binding</keyword>
<gene>
    <name evidence="14" type="ORF">CB5_LOCUS182</name>
</gene>
<sequence>MGGQVQQSNAAAAAAALYDHHHPAPAAGAGARERRGTSGTPSWPGGSSPRGCSTSPPRSPRPPTTAPSPTSSCSLFPELLVLVSVQGYGPQTVEEKQKLYKLLRSLNFNGESVSEPYTPTAQSFGAAGALDGFYSPELRGEFGAGLLDLHAMDDTELLSEHVTSEPFEPSPFMPKEIDDDYDIVPGGQQGPADINIRSSTSEKEISTKENNVAKIKVVVRKRPLNKKEISRKEDDIVTVHNSSYLTVHEPKLKVDLTAYVEKHEFWFDAVLDEHVSNDEVYRVTVEPIIPTIFERTKATCFAYGQTGSGKTFTMQPLPLRAAEDIVRYLHQPAYRNQKFKLWLSYFEIYGGKLFDLLCDRRKLCMREDGRQQVCIVGLQEFEVLDVQIVKEYIEKGNAARSTGSTGANEESSRSHAILQLAIKKHKEITDPRRQKDVNEAKTGKVVGKISFIDLAGSERGADTTDNDRQTRIEGAEINKSLLALKECIRALDNDQIHIPFRGSKLTEVLRDSFVGNSRTIMISCISPNAGSCEHTLNTLRYADRVKSLSKSGNPKKDQAQATGLSGFSSKESASASSYPLSIEADDTSEQIHDFKELDIPRRNAENFSFNSTSEPERSSFSMTTNYSLRGKDESGPPFEREQERERERFESKSSQGVIAISSLFRTLLRTEMKKKYQKSPLLEEKRQQQQPVPDSSSFNVSRQYEKEIPCNDGEINALLEEEEALIAAHRKEIENTMEIVREEMNLLAEVDQPGSLIDNYVTQLSFVLSRKAAGLVSLQARLARFQHRLKEQEILSRKKSSR</sequence>
<dbReference type="CDD" id="cd01367">
    <property type="entry name" value="KISc_KIF2_like"/>
    <property type="match status" value="1"/>
</dbReference>
<keyword evidence="6 9" id="KW-0505">Motor protein</keyword>
<evidence type="ECO:0000256" key="9">
    <source>
        <dbReference type="PROSITE-ProRule" id="PRU00283"/>
    </source>
</evidence>
<feature type="compositionally biased region" description="Polar residues" evidence="12">
    <location>
        <begin position="688"/>
        <end position="701"/>
    </location>
</feature>
<feature type="compositionally biased region" description="Basic and acidic residues" evidence="12">
    <location>
        <begin position="629"/>
        <end position="651"/>
    </location>
</feature>
<dbReference type="Pfam" id="PF00225">
    <property type="entry name" value="Kinesin"/>
    <property type="match status" value="1"/>
</dbReference>
<feature type="binding site" evidence="9">
    <location>
        <begin position="304"/>
        <end position="311"/>
    </location>
    <ligand>
        <name>ATP</name>
        <dbReference type="ChEBI" id="CHEBI:30616"/>
    </ligand>
</feature>
<dbReference type="GO" id="GO:0008017">
    <property type="term" value="F:microtubule binding"/>
    <property type="evidence" value="ECO:0007669"/>
    <property type="project" value="InterPro"/>
</dbReference>
<evidence type="ECO:0000256" key="11">
    <source>
        <dbReference type="SAM" id="Coils"/>
    </source>
</evidence>
<keyword evidence="2" id="KW-0963">Cytoplasm</keyword>
<dbReference type="PRINTS" id="PR00380">
    <property type="entry name" value="KINESINHEAVY"/>
</dbReference>
<evidence type="ECO:0000259" key="13">
    <source>
        <dbReference type="PROSITE" id="PS50067"/>
    </source>
</evidence>
<evidence type="ECO:0000256" key="1">
    <source>
        <dbReference type="ARBA" id="ARBA00004245"/>
    </source>
</evidence>
<feature type="compositionally biased region" description="Low complexity" evidence="12">
    <location>
        <begin position="37"/>
        <end position="56"/>
    </location>
</feature>
<keyword evidence="3 10" id="KW-0493">Microtubule</keyword>
<dbReference type="GO" id="GO:0007018">
    <property type="term" value="P:microtubule-based movement"/>
    <property type="evidence" value="ECO:0007669"/>
    <property type="project" value="InterPro"/>
</dbReference>
<feature type="region of interest" description="Disordered" evidence="12">
    <location>
        <begin position="548"/>
        <end position="572"/>
    </location>
</feature>
<organism evidence="14">
    <name type="scientific">Ananas comosus var. bracteatus</name>
    <name type="common">red pineapple</name>
    <dbReference type="NCBI Taxonomy" id="296719"/>
    <lineage>
        <taxon>Eukaryota</taxon>
        <taxon>Viridiplantae</taxon>
        <taxon>Streptophyta</taxon>
        <taxon>Embryophyta</taxon>
        <taxon>Tracheophyta</taxon>
        <taxon>Spermatophyta</taxon>
        <taxon>Magnoliopsida</taxon>
        <taxon>Liliopsida</taxon>
        <taxon>Poales</taxon>
        <taxon>Bromeliaceae</taxon>
        <taxon>Bromelioideae</taxon>
        <taxon>Ananas</taxon>
    </lineage>
</organism>
<dbReference type="SUPFAM" id="SSF52540">
    <property type="entry name" value="P-loop containing nucleoside triphosphate hydrolases"/>
    <property type="match status" value="1"/>
</dbReference>
<protein>
    <recommendedName>
        <fullName evidence="10">Kinesin-like protein</fullName>
    </recommendedName>
</protein>
<feature type="compositionally biased region" description="Polar residues" evidence="12">
    <location>
        <begin position="606"/>
        <end position="627"/>
    </location>
</feature>
<dbReference type="GO" id="GO:1903338">
    <property type="term" value="P:regulation of cell wall organization or biogenesis"/>
    <property type="evidence" value="ECO:0007669"/>
    <property type="project" value="UniProtKB-ARBA"/>
</dbReference>
<comment type="subcellular location">
    <subcellularLocation>
        <location evidence="1">Cytoplasm</location>
        <location evidence="1">Cytoskeleton</location>
    </subcellularLocation>
</comment>
<dbReference type="GO" id="GO:0005524">
    <property type="term" value="F:ATP binding"/>
    <property type="evidence" value="ECO:0007669"/>
    <property type="project" value="UniProtKB-UniRule"/>
</dbReference>
<feature type="domain" description="Kinesin motor" evidence="13">
    <location>
        <begin position="214"/>
        <end position="548"/>
    </location>
</feature>
<evidence type="ECO:0000256" key="8">
    <source>
        <dbReference type="ARBA" id="ARBA00061030"/>
    </source>
</evidence>
<dbReference type="FunFam" id="3.40.850.10:FF:000012">
    <property type="entry name" value="Kinesin-like protein"/>
    <property type="match status" value="1"/>
</dbReference>
<evidence type="ECO:0000256" key="6">
    <source>
        <dbReference type="ARBA" id="ARBA00023175"/>
    </source>
</evidence>
<feature type="region of interest" description="Disordered" evidence="12">
    <location>
        <begin position="1"/>
        <end position="71"/>
    </location>
</feature>
<evidence type="ECO:0000256" key="7">
    <source>
        <dbReference type="ARBA" id="ARBA00023212"/>
    </source>
</evidence>
<dbReference type="InterPro" id="IPR001752">
    <property type="entry name" value="Kinesin_motor_dom"/>
</dbReference>
<name>A0A6V7NEG3_ANACO</name>
<dbReference type="InterPro" id="IPR019821">
    <property type="entry name" value="Kinesin_motor_CS"/>
</dbReference>
<dbReference type="EMBL" id="LR862129">
    <property type="protein sequence ID" value="CAD1816971.1"/>
    <property type="molecule type" value="Genomic_DNA"/>
</dbReference>
<dbReference type="InterPro" id="IPR036961">
    <property type="entry name" value="Kinesin_motor_dom_sf"/>
</dbReference>
<keyword evidence="5 9" id="KW-0067">ATP-binding</keyword>
<dbReference type="PROSITE" id="PS00411">
    <property type="entry name" value="KINESIN_MOTOR_1"/>
    <property type="match status" value="1"/>
</dbReference>
<dbReference type="InterPro" id="IPR027640">
    <property type="entry name" value="Kinesin-like_fam"/>
</dbReference>
<dbReference type="Gene3D" id="3.40.850.10">
    <property type="entry name" value="Kinesin motor domain"/>
    <property type="match status" value="1"/>
</dbReference>
<keyword evidence="11" id="KW-0175">Coiled coil</keyword>
<evidence type="ECO:0000256" key="12">
    <source>
        <dbReference type="SAM" id="MobiDB-lite"/>
    </source>
</evidence>
<comment type="similarity">
    <text evidence="8">Belongs to the TRAFAC class myosin-kinesin ATPase superfamily. Kinesin family. KIN-13 subfamily.</text>
</comment>
<dbReference type="PANTHER" id="PTHR47971:SF8">
    <property type="entry name" value="KINESIN-LIKE PROTEIN"/>
    <property type="match status" value="1"/>
</dbReference>
<dbReference type="GO" id="GO:0007019">
    <property type="term" value="P:microtubule depolymerization"/>
    <property type="evidence" value="ECO:0007669"/>
    <property type="project" value="TreeGrafter"/>
</dbReference>
<evidence type="ECO:0000256" key="4">
    <source>
        <dbReference type="ARBA" id="ARBA00022741"/>
    </source>
</evidence>
<dbReference type="GO" id="GO:0005874">
    <property type="term" value="C:microtubule"/>
    <property type="evidence" value="ECO:0007669"/>
    <property type="project" value="UniProtKB-KW"/>
</dbReference>
<dbReference type="AlphaFoldDB" id="A0A6V7NEG3"/>
<accession>A0A6V7NEG3</accession>
<dbReference type="PROSITE" id="PS50067">
    <property type="entry name" value="KINESIN_MOTOR_2"/>
    <property type="match status" value="1"/>
</dbReference>
<dbReference type="PANTHER" id="PTHR47971">
    <property type="entry name" value="KINESIN-RELATED PROTEIN 6"/>
    <property type="match status" value="1"/>
</dbReference>
<feature type="compositionally biased region" description="Pro residues" evidence="12">
    <location>
        <begin position="57"/>
        <end position="66"/>
    </location>
</feature>